<feature type="non-terminal residue" evidence="8">
    <location>
        <position position="1"/>
    </location>
</feature>
<evidence type="ECO:0000313" key="9">
    <source>
        <dbReference type="Proteomes" id="UP000264353"/>
    </source>
</evidence>
<dbReference type="GO" id="GO:0003677">
    <property type="term" value="F:DNA binding"/>
    <property type="evidence" value="ECO:0007669"/>
    <property type="project" value="UniProtKB-KW"/>
</dbReference>
<keyword evidence="3" id="KW-0863">Zinc-finger</keyword>
<dbReference type="InterPro" id="IPR012340">
    <property type="entry name" value="NA-bd_OB-fold"/>
</dbReference>
<evidence type="ECO:0000259" key="7">
    <source>
        <dbReference type="Pfam" id="PF08646"/>
    </source>
</evidence>
<evidence type="ECO:0000256" key="2">
    <source>
        <dbReference type="ARBA" id="ARBA00022723"/>
    </source>
</evidence>
<dbReference type="InterPro" id="IPR047192">
    <property type="entry name" value="Euk_RPA1_DBD_C"/>
</dbReference>
<dbReference type="PANTHER" id="PTHR47165">
    <property type="entry name" value="OS03G0429900 PROTEIN"/>
    <property type="match status" value="1"/>
</dbReference>
<sequence>EVQISNAYDSSKIFINPDIHEAHAFKQIVVATICDIDTDWGWYCFGCFDCNKKVFQESKTVRVNGKDVLSYVWWCESCKKLVYSVKPQFKIHLMVKDDTGESSFMLLDSIAKLIVPQFVEYLLNEEDADFPDTITTLIGQTFTFGVYVEKDNATAEGVCYKFGKVWKDLKLLKIGENSESCSAPTSNFVAEAPLLLEDNEPNEAASTPSSKRKSEENKDTPDKTSTSKKPCTKVIKKEKK</sequence>
<protein>
    <recommendedName>
        <fullName evidence="7">Replication factor A C-terminal domain-containing protein</fullName>
    </recommendedName>
</protein>
<dbReference type="Pfam" id="PF08646">
    <property type="entry name" value="Rep_fac-A_C"/>
    <property type="match status" value="1"/>
</dbReference>
<proteinExistence type="inferred from homology"/>
<organism evidence="8 9">
    <name type="scientific">Brassica campestris</name>
    <name type="common">Field mustard</name>
    <dbReference type="NCBI Taxonomy" id="3711"/>
    <lineage>
        <taxon>Eukaryota</taxon>
        <taxon>Viridiplantae</taxon>
        <taxon>Streptophyta</taxon>
        <taxon>Embryophyta</taxon>
        <taxon>Tracheophyta</taxon>
        <taxon>Spermatophyta</taxon>
        <taxon>Magnoliopsida</taxon>
        <taxon>eudicotyledons</taxon>
        <taxon>Gunneridae</taxon>
        <taxon>Pentapetalae</taxon>
        <taxon>rosids</taxon>
        <taxon>malvids</taxon>
        <taxon>Brassicales</taxon>
        <taxon>Brassicaceae</taxon>
        <taxon>Brassiceae</taxon>
        <taxon>Brassica</taxon>
    </lineage>
</organism>
<dbReference type="Gene3D" id="2.40.50.140">
    <property type="entry name" value="Nucleic acid-binding proteins"/>
    <property type="match status" value="1"/>
</dbReference>
<dbReference type="PANTHER" id="PTHR47165:SF4">
    <property type="entry name" value="OS03G0429900 PROTEIN"/>
    <property type="match status" value="1"/>
</dbReference>
<feature type="compositionally biased region" description="Basic residues" evidence="6">
    <location>
        <begin position="230"/>
        <end position="240"/>
    </location>
</feature>
<keyword evidence="2" id="KW-0479">Metal-binding</keyword>
<evidence type="ECO:0000256" key="1">
    <source>
        <dbReference type="ARBA" id="ARBA00005690"/>
    </source>
</evidence>
<keyword evidence="4" id="KW-0862">Zinc</keyword>
<comment type="similarity">
    <text evidence="1">Belongs to the replication factor A protein 1 family.</text>
</comment>
<keyword evidence="5" id="KW-0238">DNA-binding</keyword>
<reference evidence="8 9" key="1">
    <citation type="submission" date="2018-06" db="EMBL/GenBank/DDBJ databases">
        <title>WGS assembly of Brassica rapa FPsc.</title>
        <authorList>
            <person name="Bowman J."/>
            <person name="Kohchi T."/>
            <person name="Yamato K."/>
            <person name="Jenkins J."/>
            <person name="Shu S."/>
            <person name="Ishizaki K."/>
            <person name="Yamaoka S."/>
            <person name="Nishihama R."/>
            <person name="Nakamura Y."/>
            <person name="Berger F."/>
            <person name="Adam C."/>
            <person name="Aki S."/>
            <person name="Althoff F."/>
            <person name="Araki T."/>
            <person name="Arteaga-Vazquez M."/>
            <person name="Balasubrmanian S."/>
            <person name="Bauer D."/>
            <person name="Boehm C."/>
            <person name="Briginshaw L."/>
            <person name="Caballero-Perez J."/>
            <person name="Catarino B."/>
            <person name="Chen F."/>
            <person name="Chiyoda S."/>
            <person name="Chovatia M."/>
            <person name="Davies K."/>
            <person name="Delmans M."/>
            <person name="Demura T."/>
            <person name="Dierschke T."/>
            <person name="Dolan L."/>
            <person name="Dorantes-Acosta A."/>
            <person name="Eklund D."/>
            <person name="Florent S."/>
            <person name="Flores-Sandoval E."/>
            <person name="Fujiyama A."/>
            <person name="Fukuzawa H."/>
            <person name="Galik B."/>
            <person name="Grimanelli D."/>
            <person name="Grimwood J."/>
            <person name="Grossniklaus U."/>
            <person name="Hamada T."/>
            <person name="Haseloff J."/>
            <person name="Hetherington A."/>
            <person name="Higo A."/>
            <person name="Hirakawa Y."/>
            <person name="Hundley H."/>
            <person name="Ikeda Y."/>
            <person name="Inoue K."/>
            <person name="Inoue S."/>
            <person name="Ishida S."/>
            <person name="Jia Q."/>
            <person name="Kakita M."/>
            <person name="Kanazawa T."/>
            <person name="Kawai Y."/>
            <person name="Kawashima T."/>
            <person name="Kennedy M."/>
            <person name="Kinose K."/>
            <person name="Kinoshita T."/>
            <person name="Kohara Y."/>
            <person name="Koide E."/>
            <person name="Komatsu K."/>
            <person name="Kopischke S."/>
            <person name="Kubo M."/>
            <person name="Kyozuka J."/>
            <person name="Lagercrantz U."/>
            <person name="Lin S."/>
            <person name="Lindquist E."/>
            <person name="Lipzen A."/>
            <person name="Lu C."/>
            <person name="Luna E."/>
            <person name="Martienssen R."/>
            <person name="Minamino N."/>
            <person name="Mizutani M."/>
            <person name="Mizutani M."/>
            <person name="Mochizuki N."/>
            <person name="Monte I."/>
            <person name="Mosher R."/>
            <person name="Nagasaki H."/>
            <person name="Nakagami H."/>
            <person name="Naramoto S."/>
            <person name="Nishitani K."/>
            <person name="Ohtani M."/>
            <person name="Okamoto T."/>
            <person name="Okumura M."/>
            <person name="Phillips J."/>
            <person name="Pollak B."/>
            <person name="Reinders A."/>
            <person name="Roevekamp M."/>
            <person name="Sano R."/>
            <person name="Sawa S."/>
            <person name="Schmid M."/>
            <person name="Shirakawa M."/>
            <person name="Solano R."/>
            <person name="Spunde A."/>
            <person name="Suetsugu N."/>
            <person name="Sugano S."/>
            <person name="Sugiyama A."/>
            <person name="Sun R."/>
            <person name="Suzuki Y."/>
            <person name="Takenaka M."/>
            <person name="Takezawa D."/>
            <person name="Tomogane H."/>
            <person name="Tsuzuki M."/>
            <person name="Ueda T."/>
            <person name="Umeda M."/>
            <person name="Ward J."/>
            <person name="Watanabe Y."/>
            <person name="Yazaki K."/>
            <person name="Yokoyama R."/>
            <person name="Yoshitake Y."/>
            <person name="Yotsui I."/>
            <person name="Zachgo S."/>
            <person name="Schmutz J."/>
        </authorList>
    </citation>
    <scope>NUCLEOTIDE SEQUENCE [LARGE SCALE GENOMIC DNA]</scope>
    <source>
        <strain evidence="9">cv. B-3</strain>
    </source>
</reference>
<dbReference type="SUPFAM" id="SSF50249">
    <property type="entry name" value="Nucleic acid-binding proteins"/>
    <property type="match status" value="1"/>
</dbReference>
<dbReference type="InterPro" id="IPR013955">
    <property type="entry name" value="Rep_factor-A_C"/>
</dbReference>
<name>A0A397Y7N6_BRACM</name>
<dbReference type="CDD" id="cd04476">
    <property type="entry name" value="RPA1_DBD_C"/>
    <property type="match status" value="1"/>
</dbReference>
<feature type="domain" description="Replication factor A C-terminal" evidence="7">
    <location>
        <begin position="29"/>
        <end position="152"/>
    </location>
</feature>
<evidence type="ECO:0000256" key="6">
    <source>
        <dbReference type="SAM" id="MobiDB-lite"/>
    </source>
</evidence>
<dbReference type="EMBL" id="CM010636">
    <property type="protein sequence ID" value="RID45883.1"/>
    <property type="molecule type" value="Genomic_DNA"/>
</dbReference>
<accession>A0A397Y7N6</accession>
<feature type="compositionally biased region" description="Basic and acidic residues" evidence="6">
    <location>
        <begin position="212"/>
        <end position="222"/>
    </location>
</feature>
<evidence type="ECO:0000256" key="4">
    <source>
        <dbReference type="ARBA" id="ARBA00022833"/>
    </source>
</evidence>
<evidence type="ECO:0000256" key="3">
    <source>
        <dbReference type="ARBA" id="ARBA00022771"/>
    </source>
</evidence>
<dbReference type="Proteomes" id="UP000264353">
    <property type="component" value="Chromosome A9"/>
</dbReference>
<gene>
    <name evidence="8" type="ORF">BRARA_I02577</name>
</gene>
<dbReference type="GO" id="GO:0008270">
    <property type="term" value="F:zinc ion binding"/>
    <property type="evidence" value="ECO:0007669"/>
    <property type="project" value="UniProtKB-KW"/>
</dbReference>
<evidence type="ECO:0000256" key="5">
    <source>
        <dbReference type="ARBA" id="ARBA00023125"/>
    </source>
</evidence>
<dbReference type="AlphaFoldDB" id="A0A397Y7N6"/>
<feature type="region of interest" description="Disordered" evidence="6">
    <location>
        <begin position="192"/>
        <end position="240"/>
    </location>
</feature>
<evidence type="ECO:0000313" key="8">
    <source>
        <dbReference type="EMBL" id="RID45883.1"/>
    </source>
</evidence>